<accession>X0SF64</accession>
<keyword evidence="1" id="KW-0472">Membrane</keyword>
<protein>
    <recommendedName>
        <fullName evidence="3">Polysaccharide chain length determinant N-terminal domain-containing protein</fullName>
    </recommendedName>
</protein>
<dbReference type="EMBL" id="BARS01005854">
    <property type="protein sequence ID" value="GAF79688.1"/>
    <property type="molecule type" value="Genomic_DNA"/>
</dbReference>
<keyword evidence="1" id="KW-1133">Transmembrane helix</keyword>
<proteinExistence type="predicted"/>
<gene>
    <name evidence="2" type="ORF">S01H1_11478</name>
</gene>
<evidence type="ECO:0000313" key="2">
    <source>
        <dbReference type="EMBL" id="GAF79688.1"/>
    </source>
</evidence>
<name>X0SF64_9ZZZZ</name>
<evidence type="ECO:0008006" key="3">
    <source>
        <dbReference type="Google" id="ProtNLM"/>
    </source>
</evidence>
<sequence>MSPNPESSTPNYLSLVIRKWYMVTVGVVVCASLSAAVTLAGPKTYESSATVLIYPPILKEVAQPSLDLAELMPRTLP</sequence>
<keyword evidence="1" id="KW-0812">Transmembrane</keyword>
<comment type="caution">
    <text evidence="2">The sequence shown here is derived from an EMBL/GenBank/DDBJ whole genome shotgun (WGS) entry which is preliminary data.</text>
</comment>
<organism evidence="2">
    <name type="scientific">marine sediment metagenome</name>
    <dbReference type="NCBI Taxonomy" id="412755"/>
    <lineage>
        <taxon>unclassified sequences</taxon>
        <taxon>metagenomes</taxon>
        <taxon>ecological metagenomes</taxon>
    </lineage>
</organism>
<evidence type="ECO:0000256" key="1">
    <source>
        <dbReference type="SAM" id="Phobius"/>
    </source>
</evidence>
<feature type="non-terminal residue" evidence="2">
    <location>
        <position position="77"/>
    </location>
</feature>
<dbReference type="AlphaFoldDB" id="X0SF64"/>
<reference evidence="2" key="1">
    <citation type="journal article" date="2014" name="Front. Microbiol.">
        <title>High frequency of phylogenetically diverse reductive dehalogenase-homologous genes in deep subseafloor sedimentary metagenomes.</title>
        <authorList>
            <person name="Kawai M."/>
            <person name="Futagami T."/>
            <person name="Toyoda A."/>
            <person name="Takaki Y."/>
            <person name="Nishi S."/>
            <person name="Hori S."/>
            <person name="Arai W."/>
            <person name="Tsubouchi T."/>
            <person name="Morono Y."/>
            <person name="Uchiyama I."/>
            <person name="Ito T."/>
            <person name="Fujiyama A."/>
            <person name="Inagaki F."/>
            <person name="Takami H."/>
        </authorList>
    </citation>
    <scope>NUCLEOTIDE SEQUENCE</scope>
    <source>
        <strain evidence="2">Expedition CK06-06</strain>
    </source>
</reference>
<feature type="transmembrane region" description="Helical" evidence="1">
    <location>
        <begin position="20"/>
        <end position="40"/>
    </location>
</feature>